<dbReference type="PANTHER" id="PTHR30405:SF11">
    <property type="entry name" value="RNA-GUIDED DNA ENDONUCLEASE RV2885C-RELATED"/>
    <property type="match status" value="1"/>
</dbReference>
<organism evidence="3 4">
    <name type="scientific">Methanophagales virus PBV299</name>
    <dbReference type="NCBI Taxonomy" id="2987730"/>
    <lineage>
        <taxon>Viruses</taxon>
        <taxon>Duplodnaviria</taxon>
        <taxon>Heunggongvirae</taxon>
        <taxon>Uroviricota</taxon>
        <taxon>Caudoviricetes</taxon>
        <taxon>Nakonvirales</taxon>
        <taxon>Ahpuchviridae</taxon>
        <taxon>Kisinvirus</taxon>
        <taxon>Kisinvirus pescaderoense</taxon>
    </lineage>
</organism>
<name>A0ABY6GLL2_9CAUD</name>
<evidence type="ECO:0000256" key="1">
    <source>
        <dbReference type="ARBA" id="ARBA00023125"/>
    </source>
</evidence>
<protein>
    <recommendedName>
        <fullName evidence="2">Cas12f1-like TNB domain-containing protein</fullName>
    </recommendedName>
</protein>
<dbReference type="Proteomes" id="UP001156193">
    <property type="component" value="Segment"/>
</dbReference>
<dbReference type="EMBL" id="OP413838">
    <property type="protein sequence ID" value="UYL64888.1"/>
    <property type="molecule type" value="Genomic_DNA"/>
</dbReference>
<dbReference type="NCBIfam" id="TIGR01766">
    <property type="entry name" value="IS200/IS605 family accessory protein TnpB-like domain"/>
    <property type="match status" value="1"/>
</dbReference>
<reference evidence="3 4" key="1">
    <citation type="submission" date="2022-09" db="EMBL/GenBank/DDBJ databases">
        <title>Evolutionary Diversification of Methanotrophic Ca. Methanophagales (ANME-1) and Their Expansive Virome.</title>
        <authorList>
            <person name="Laso-Perez R."/>
            <person name="Wu F."/>
            <person name="Cremiere A."/>
            <person name="Speth D."/>
            <person name="Magyar J.S."/>
            <person name="Krupovic M."/>
            <person name="Orphan V.J."/>
        </authorList>
    </citation>
    <scope>NUCLEOTIDE SEQUENCE [LARGE SCALE GENOMIC DNA]</scope>
    <source>
        <strain evidence="3">PBV299</strain>
    </source>
</reference>
<gene>
    <name evidence="3" type="ORF">OFDIEDLO_00092</name>
</gene>
<feature type="domain" description="Cas12f1-like TNB" evidence="2">
    <location>
        <begin position="306"/>
        <end position="369"/>
    </location>
</feature>
<dbReference type="PANTHER" id="PTHR30405">
    <property type="entry name" value="TRANSPOSASE"/>
    <property type="match status" value="1"/>
</dbReference>
<evidence type="ECO:0000259" key="2">
    <source>
        <dbReference type="Pfam" id="PF07282"/>
    </source>
</evidence>
<evidence type="ECO:0000313" key="4">
    <source>
        <dbReference type="Proteomes" id="UP001156193"/>
    </source>
</evidence>
<sequence length="393" mass="45946">MKPTRSREIKIAVRGRVLKPNKRKILALNKTLNKYLGLVKWYLSFNSTSKSFLHKHCYRKAKELFNLNPALTQTARDKAVEILKSFKRAQKQARVAKPTVKQISIRFDQRVFSFAKTHNSLTPYWLTIRLDKRISLPIKFGRRQQSFIEEALQGRWKFCVVELVKRSGEWYAHFVLKREAEFKQPETIIGLDLGEWNIATAVAVSPHDSKPMKGRFWSGAEIRKIRGKYGHIRRSLQKKKALKHIKRIGQRESRKVNQIIHTVAKEIVEYAREFKNPIIVMEELTGIRQRMRSSRKLNRRLHAWPFRKLQEYIEYKANLAEIAVRFIKPKNTSKRCHRCGHVAHVDGREFRCPKCGLVYNRDLNAAINIAHVLMRGMGWGSSGSPELPDEVLM</sequence>
<dbReference type="InterPro" id="IPR051399">
    <property type="entry name" value="RNA-guided_DNA_endo/Transpos"/>
</dbReference>
<proteinExistence type="predicted"/>
<accession>A0ABY6GLL2</accession>
<dbReference type="NCBIfam" id="NF040570">
    <property type="entry name" value="guided_TnpB"/>
    <property type="match status" value="1"/>
</dbReference>
<dbReference type="Pfam" id="PF07282">
    <property type="entry name" value="Cas12f1-like_TNB"/>
    <property type="match status" value="1"/>
</dbReference>
<keyword evidence="4" id="KW-1185">Reference proteome</keyword>
<evidence type="ECO:0000313" key="3">
    <source>
        <dbReference type="EMBL" id="UYL64888.1"/>
    </source>
</evidence>
<keyword evidence="1" id="KW-0238">DNA-binding</keyword>
<dbReference type="InterPro" id="IPR010095">
    <property type="entry name" value="Cas12f1-like_TNB"/>
</dbReference>